<dbReference type="Proteomes" id="UP000283497">
    <property type="component" value="Unassembled WGS sequence"/>
</dbReference>
<keyword evidence="6 7" id="KW-0472">Membrane</keyword>
<comment type="subcellular location">
    <subcellularLocation>
        <location evidence="7">Cell membrane</location>
        <topology evidence="7">Multi-pass membrane protein</topology>
    </subcellularLocation>
</comment>
<comment type="function">
    <text evidence="7">Catalyzes the transfer of the diacylglyceryl group from phosphatidylglycerol to the sulfhydryl group of the N-terminal cysteine of a prolipoprotein, the first step in the formation of mature lipoproteins.</text>
</comment>
<name>A0A173RE32_9FIRM</name>
<dbReference type="EC" id="2.5.1.145" evidence="7"/>
<evidence type="ECO:0000256" key="2">
    <source>
        <dbReference type="ARBA" id="ARBA00022475"/>
    </source>
</evidence>
<keyword evidence="3 7" id="KW-0808">Transferase</keyword>
<dbReference type="Pfam" id="PF01790">
    <property type="entry name" value="LGT"/>
    <property type="match status" value="1"/>
</dbReference>
<sequence length="298" mass="33592">MQYTDIRFPHLGIVLSHVGRYISIGNFQIMFYGIIIACGFLAGLVVAQQEAKRTGQNPEIYMDYLLWMMIPAIIGARIYYVVFSWDAYKDNIPEIFNLRHGGLGIVGGVIMAIIVLLIFAKVRKQSALLMLDTMTMGLLLGQIMGRWGNFFNREAFGGYTNGPLAMQIPLKYFEQYGRVSELKTSGILDHLVTLTVNGEKLSYIQVHPTFLYEGLWNLLILLCIFLYRKHKKFDGELLCIYLMGYGAGRFFIEGLRVDQLIIGHTGIAVTQVVCICIFVGGLLGMILGRIRHKKGKAC</sequence>
<dbReference type="HAMAP" id="MF_01147">
    <property type="entry name" value="Lgt"/>
    <property type="match status" value="1"/>
</dbReference>
<reference evidence="9 11" key="2">
    <citation type="submission" date="2018-08" db="EMBL/GenBank/DDBJ databases">
        <title>A genome reference for cultivated species of the human gut microbiota.</title>
        <authorList>
            <person name="Zou Y."/>
            <person name="Xue W."/>
            <person name="Luo G."/>
        </authorList>
    </citation>
    <scope>NUCLEOTIDE SEQUENCE [LARGE SCALE GENOMIC DNA]</scope>
    <source>
        <strain evidence="9 11">AF45-14BH</strain>
    </source>
</reference>
<dbReference type="RefSeq" id="WP_055181991.1">
    <property type="nucleotide sequence ID" value="NZ_CAKXER010000050.1"/>
</dbReference>
<dbReference type="PROSITE" id="PS01311">
    <property type="entry name" value="LGT"/>
    <property type="match status" value="1"/>
</dbReference>
<keyword evidence="2 7" id="KW-1003">Cell membrane</keyword>
<evidence type="ECO:0000256" key="6">
    <source>
        <dbReference type="ARBA" id="ARBA00023136"/>
    </source>
</evidence>
<evidence type="ECO:0000256" key="4">
    <source>
        <dbReference type="ARBA" id="ARBA00022692"/>
    </source>
</evidence>
<dbReference type="PANTHER" id="PTHR30589">
    <property type="entry name" value="PROLIPOPROTEIN DIACYLGLYCERYL TRANSFERASE"/>
    <property type="match status" value="1"/>
</dbReference>
<keyword evidence="4 7" id="KW-0812">Transmembrane</keyword>
<dbReference type="GO" id="GO:0042158">
    <property type="term" value="P:lipoprotein biosynthetic process"/>
    <property type="evidence" value="ECO:0007669"/>
    <property type="project" value="UniProtKB-UniRule"/>
</dbReference>
<feature type="transmembrane region" description="Helical" evidence="7">
    <location>
        <begin position="29"/>
        <end position="48"/>
    </location>
</feature>
<dbReference type="UniPathway" id="UPA00664"/>
<proteinExistence type="inferred from homology"/>
<gene>
    <name evidence="7 8" type="primary">lgt</name>
    <name evidence="9" type="ORF">DW068_14005</name>
    <name evidence="8" type="ORF">ERS852578_00017</name>
</gene>
<feature type="transmembrane region" description="Helical" evidence="7">
    <location>
        <begin position="60"/>
        <end position="82"/>
    </location>
</feature>
<evidence type="ECO:0000313" key="9">
    <source>
        <dbReference type="EMBL" id="RHK35042.1"/>
    </source>
</evidence>
<dbReference type="GO" id="GO:0005886">
    <property type="term" value="C:plasma membrane"/>
    <property type="evidence" value="ECO:0007669"/>
    <property type="project" value="UniProtKB-SubCell"/>
</dbReference>
<organism evidence="8 10">
    <name type="scientific">Anaerobutyricum hallii</name>
    <dbReference type="NCBI Taxonomy" id="39488"/>
    <lineage>
        <taxon>Bacteria</taxon>
        <taxon>Bacillati</taxon>
        <taxon>Bacillota</taxon>
        <taxon>Clostridia</taxon>
        <taxon>Lachnospirales</taxon>
        <taxon>Lachnospiraceae</taxon>
        <taxon>Anaerobutyricum</taxon>
    </lineage>
</organism>
<dbReference type="EMBL" id="QRNJ01000069">
    <property type="protein sequence ID" value="RHK35042.1"/>
    <property type="molecule type" value="Genomic_DNA"/>
</dbReference>
<dbReference type="Proteomes" id="UP000095390">
    <property type="component" value="Unassembled WGS sequence"/>
</dbReference>
<feature type="binding site" evidence="7">
    <location>
        <position position="146"/>
    </location>
    <ligand>
        <name>a 1,2-diacyl-sn-glycero-3-phospho-(1'-sn-glycerol)</name>
        <dbReference type="ChEBI" id="CHEBI:64716"/>
    </ligand>
</feature>
<dbReference type="OrthoDB" id="871140at2"/>
<evidence type="ECO:0000256" key="1">
    <source>
        <dbReference type="ARBA" id="ARBA00007150"/>
    </source>
</evidence>
<dbReference type="GO" id="GO:0008961">
    <property type="term" value="F:phosphatidylglycerol-prolipoprotein diacylglyceryl transferase activity"/>
    <property type="evidence" value="ECO:0007669"/>
    <property type="project" value="UniProtKB-UniRule"/>
</dbReference>
<dbReference type="NCBIfam" id="TIGR00544">
    <property type="entry name" value="lgt"/>
    <property type="match status" value="1"/>
</dbReference>
<dbReference type="AlphaFoldDB" id="A0A173RE32"/>
<dbReference type="PANTHER" id="PTHR30589:SF0">
    <property type="entry name" value="PHOSPHATIDYLGLYCEROL--PROLIPOPROTEIN DIACYLGLYCERYL TRANSFERASE"/>
    <property type="match status" value="1"/>
</dbReference>
<feature type="transmembrane region" description="Helical" evidence="7">
    <location>
        <begin position="264"/>
        <end position="287"/>
    </location>
</feature>
<evidence type="ECO:0000256" key="5">
    <source>
        <dbReference type="ARBA" id="ARBA00022989"/>
    </source>
</evidence>
<keyword evidence="5 7" id="KW-1133">Transmembrane helix</keyword>
<evidence type="ECO:0000313" key="11">
    <source>
        <dbReference type="Proteomes" id="UP000283497"/>
    </source>
</evidence>
<dbReference type="InterPro" id="IPR001640">
    <property type="entry name" value="Lgt"/>
</dbReference>
<comment type="similarity">
    <text evidence="1 7">Belongs to the Lgt family.</text>
</comment>
<comment type="catalytic activity">
    <reaction evidence="7">
        <text>L-cysteinyl-[prolipoprotein] + a 1,2-diacyl-sn-glycero-3-phospho-(1'-sn-glycerol) = an S-1,2-diacyl-sn-glyceryl-L-cysteinyl-[prolipoprotein] + sn-glycerol 1-phosphate + H(+)</text>
        <dbReference type="Rhea" id="RHEA:56712"/>
        <dbReference type="Rhea" id="RHEA-COMP:14679"/>
        <dbReference type="Rhea" id="RHEA-COMP:14680"/>
        <dbReference type="ChEBI" id="CHEBI:15378"/>
        <dbReference type="ChEBI" id="CHEBI:29950"/>
        <dbReference type="ChEBI" id="CHEBI:57685"/>
        <dbReference type="ChEBI" id="CHEBI:64716"/>
        <dbReference type="ChEBI" id="CHEBI:140658"/>
        <dbReference type="EC" id="2.5.1.145"/>
    </reaction>
</comment>
<evidence type="ECO:0000256" key="3">
    <source>
        <dbReference type="ARBA" id="ARBA00022679"/>
    </source>
</evidence>
<feature type="transmembrane region" description="Helical" evidence="7">
    <location>
        <begin position="235"/>
        <end position="252"/>
    </location>
</feature>
<evidence type="ECO:0000313" key="10">
    <source>
        <dbReference type="Proteomes" id="UP000095390"/>
    </source>
</evidence>
<dbReference type="EMBL" id="CYYC01000001">
    <property type="protein sequence ID" value="CUM75548.1"/>
    <property type="molecule type" value="Genomic_DNA"/>
</dbReference>
<reference evidence="8 10" key="1">
    <citation type="submission" date="2015-09" db="EMBL/GenBank/DDBJ databases">
        <authorList>
            <consortium name="Pathogen Informatics"/>
        </authorList>
    </citation>
    <scope>NUCLEOTIDE SEQUENCE [LARGE SCALE GENOMIC DNA]</scope>
    <source>
        <strain evidence="8 10">2789STDY5834966</strain>
    </source>
</reference>
<keyword evidence="8" id="KW-0449">Lipoprotein</keyword>
<comment type="pathway">
    <text evidence="7">Protein modification; lipoprotein biosynthesis (diacylglyceryl transfer).</text>
</comment>
<evidence type="ECO:0000313" key="8">
    <source>
        <dbReference type="EMBL" id="CUM75548.1"/>
    </source>
</evidence>
<feature type="transmembrane region" description="Helical" evidence="7">
    <location>
        <begin position="210"/>
        <end position="228"/>
    </location>
</feature>
<protein>
    <recommendedName>
        <fullName evidence="7">Phosphatidylglycerol--prolipoprotein diacylglyceryl transferase</fullName>
        <ecNumber evidence="7">2.5.1.145</ecNumber>
    </recommendedName>
</protein>
<evidence type="ECO:0000256" key="7">
    <source>
        <dbReference type="HAMAP-Rule" id="MF_01147"/>
    </source>
</evidence>
<feature type="transmembrane region" description="Helical" evidence="7">
    <location>
        <begin position="102"/>
        <end position="120"/>
    </location>
</feature>
<feature type="transmembrane region" description="Helical" evidence="7">
    <location>
        <begin position="127"/>
        <end position="145"/>
    </location>
</feature>
<keyword evidence="8" id="KW-0328">Glycosyltransferase</keyword>
<accession>A0A173RE32</accession>